<evidence type="ECO:0008006" key="5">
    <source>
        <dbReference type="Google" id="ProtNLM"/>
    </source>
</evidence>
<feature type="transmembrane region" description="Helical" evidence="2">
    <location>
        <begin position="51"/>
        <end position="75"/>
    </location>
</feature>
<dbReference type="AlphaFoldDB" id="A0AAV9Z3L2"/>
<feature type="compositionally biased region" description="Polar residues" evidence="1">
    <location>
        <begin position="116"/>
        <end position="128"/>
    </location>
</feature>
<proteinExistence type="predicted"/>
<comment type="caution">
    <text evidence="3">The sequence shown here is derived from an EMBL/GenBank/DDBJ whole genome shotgun (WGS) entry which is preliminary data.</text>
</comment>
<feature type="compositionally biased region" description="Basic and acidic residues" evidence="1">
    <location>
        <begin position="370"/>
        <end position="380"/>
    </location>
</feature>
<keyword evidence="2" id="KW-0812">Transmembrane</keyword>
<evidence type="ECO:0000313" key="4">
    <source>
        <dbReference type="Proteomes" id="UP001362999"/>
    </source>
</evidence>
<keyword evidence="4" id="KW-1185">Reference proteome</keyword>
<evidence type="ECO:0000313" key="3">
    <source>
        <dbReference type="EMBL" id="KAK6969645.1"/>
    </source>
</evidence>
<organism evidence="3 4">
    <name type="scientific">Favolaschia claudopus</name>
    <dbReference type="NCBI Taxonomy" id="2862362"/>
    <lineage>
        <taxon>Eukaryota</taxon>
        <taxon>Fungi</taxon>
        <taxon>Dikarya</taxon>
        <taxon>Basidiomycota</taxon>
        <taxon>Agaricomycotina</taxon>
        <taxon>Agaricomycetes</taxon>
        <taxon>Agaricomycetidae</taxon>
        <taxon>Agaricales</taxon>
        <taxon>Marasmiineae</taxon>
        <taxon>Mycenaceae</taxon>
        <taxon>Favolaschia</taxon>
    </lineage>
</organism>
<protein>
    <recommendedName>
        <fullName evidence="5">Transmembrane protein</fullName>
    </recommendedName>
</protein>
<sequence length="380" mass="41580">MRRVCGGSSGRPTVGPNIVTVYGATSFNQDQVKPCPSPLAEWVYSALGSPFTIPAILVFYGLILIYLLVSVYNLGNTEVASTRRRRTRLVPYYNSEGQLKGWVREEKSQRPEATRTSHPQHKQTSSLPVPTPITAPAERNAASAPAKSTTPLPLPPASASAPAPLSLEYGTAFRMVASGAISRLNNWKTPRSSLSTGLGTGFLGNKVHQPLRHLKRAKFHIFNVPGWLNVQSECTCGLKLRHRLCKFEWSIILYSGGAVFESNYTHSHSRYTHSLSTPKSKPPQLQSFISRQPVSLILPQPSEPLNAESAESPATSVGQVNEGQQTRQHTPEPEPKPELVVAPQNQVINSDHEPQHEAFVAPQNGIANSDDEKMMDPDAN</sequence>
<reference evidence="3 4" key="1">
    <citation type="journal article" date="2024" name="J Genomics">
        <title>Draft genome sequencing and assembly of Favolaschia claudopus CIRM-BRFM 2984 isolated from oak limbs.</title>
        <authorList>
            <person name="Navarro D."/>
            <person name="Drula E."/>
            <person name="Chaduli D."/>
            <person name="Cazenave R."/>
            <person name="Ahrendt S."/>
            <person name="Wang J."/>
            <person name="Lipzen A."/>
            <person name="Daum C."/>
            <person name="Barry K."/>
            <person name="Grigoriev I.V."/>
            <person name="Favel A."/>
            <person name="Rosso M.N."/>
            <person name="Martin F."/>
        </authorList>
    </citation>
    <scope>NUCLEOTIDE SEQUENCE [LARGE SCALE GENOMIC DNA]</scope>
    <source>
        <strain evidence="3 4">CIRM-BRFM 2984</strain>
    </source>
</reference>
<dbReference type="Proteomes" id="UP001362999">
    <property type="component" value="Unassembled WGS sequence"/>
</dbReference>
<keyword evidence="2" id="KW-1133">Transmembrane helix</keyword>
<feature type="compositionally biased region" description="Basic and acidic residues" evidence="1">
    <location>
        <begin position="102"/>
        <end position="115"/>
    </location>
</feature>
<feature type="region of interest" description="Disordered" evidence="1">
    <location>
        <begin position="101"/>
        <end position="157"/>
    </location>
</feature>
<keyword evidence="2" id="KW-0472">Membrane</keyword>
<accession>A0AAV9Z3L2</accession>
<evidence type="ECO:0000256" key="1">
    <source>
        <dbReference type="SAM" id="MobiDB-lite"/>
    </source>
</evidence>
<feature type="region of interest" description="Disordered" evidence="1">
    <location>
        <begin position="299"/>
        <end position="380"/>
    </location>
</feature>
<feature type="compositionally biased region" description="Polar residues" evidence="1">
    <location>
        <begin position="312"/>
        <end position="328"/>
    </location>
</feature>
<dbReference type="EMBL" id="JAWWNJ010000218">
    <property type="protein sequence ID" value="KAK6969645.1"/>
    <property type="molecule type" value="Genomic_DNA"/>
</dbReference>
<gene>
    <name evidence="3" type="ORF">R3P38DRAFT_2814126</name>
</gene>
<name>A0AAV9Z3L2_9AGAR</name>
<feature type="compositionally biased region" description="Low complexity" evidence="1">
    <location>
        <begin position="135"/>
        <end position="157"/>
    </location>
</feature>
<evidence type="ECO:0000256" key="2">
    <source>
        <dbReference type="SAM" id="Phobius"/>
    </source>
</evidence>